<name>A0A917U080_9ACTN</name>
<protein>
    <recommendedName>
        <fullName evidence="3">DUF2997 domain-containing protein</fullName>
    </recommendedName>
</protein>
<evidence type="ECO:0008006" key="3">
    <source>
        <dbReference type="Google" id="ProtNLM"/>
    </source>
</evidence>
<accession>A0A917U080</accession>
<reference evidence="1" key="1">
    <citation type="journal article" date="2014" name="Int. J. Syst. Evol. Microbiol.">
        <title>Complete genome sequence of Corynebacterium casei LMG S-19264T (=DSM 44701T), isolated from a smear-ripened cheese.</title>
        <authorList>
            <consortium name="US DOE Joint Genome Institute (JGI-PGF)"/>
            <person name="Walter F."/>
            <person name="Albersmeier A."/>
            <person name="Kalinowski J."/>
            <person name="Ruckert C."/>
        </authorList>
    </citation>
    <scope>NUCLEOTIDE SEQUENCE</scope>
    <source>
        <strain evidence="1">JCM 19831</strain>
    </source>
</reference>
<dbReference type="AlphaFoldDB" id="A0A917U080"/>
<gene>
    <name evidence="1" type="ORF">GCM10007977_056990</name>
</gene>
<proteinExistence type="predicted"/>
<keyword evidence="2" id="KW-1185">Reference proteome</keyword>
<comment type="caution">
    <text evidence="1">The sequence shown here is derived from an EMBL/GenBank/DDBJ whole genome shotgun (WGS) entry which is preliminary data.</text>
</comment>
<reference evidence="1" key="2">
    <citation type="submission" date="2020-09" db="EMBL/GenBank/DDBJ databases">
        <authorList>
            <person name="Sun Q."/>
            <person name="Ohkuma M."/>
        </authorList>
    </citation>
    <scope>NUCLEOTIDE SEQUENCE</scope>
    <source>
        <strain evidence="1">JCM 19831</strain>
    </source>
</reference>
<organism evidence="1 2">
    <name type="scientific">Dactylosporangium sucinum</name>
    <dbReference type="NCBI Taxonomy" id="1424081"/>
    <lineage>
        <taxon>Bacteria</taxon>
        <taxon>Bacillati</taxon>
        <taxon>Actinomycetota</taxon>
        <taxon>Actinomycetes</taxon>
        <taxon>Micromonosporales</taxon>
        <taxon>Micromonosporaceae</taxon>
        <taxon>Dactylosporangium</taxon>
    </lineage>
</organism>
<dbReference type="InterPro" id="IPR021375">
    <property type="entry name" value="DUF2997"/>
</dbReference>
<dbReference type="Proteomes" id="UP000642070">
    <property type="component" value="Unassembled WGS sequence"/>
</dbReference>
<dbReference type="EMBL" id="BMPI01000030">
    <property type="protein sequence ID" value="GGM47981.1"/>
    <property type="molecule type" value="Genomic_DNA"/>
</dbReference>
<evidence type="ECO:0000313" key="1">
    <source>
        <dbReference type="EMBL" id="GGM47981.1"/>
    </source>
</evidence>
<evidence type="ECO:0000313" key="2">
    <source>
        <dbReference type="Proteomes" id="UP000642070"/>
    </source>
</evidence>
<dbReference type="Pfam" id="PF11211">
    <property type="entry name" value="DUF2997"/>
    <property type="match status" value="1"/>
</dbReference>
<sequence length="76" mass="8089">MSTPCGTMGFVADEIVDVVIGPDGKVSMHVQGVDGMACVDDTEQLVTLLGGDVESQELTADAYVAVETDEVRRQWT</sequence>